<dbReference type="EMBL" id="JAWWNJ010000013">
    <property type="protein sequence ID" value="KAK7042187.1"/>
    <property type="molecule type" value="Genomic_DNA"/>
</dbReference>
<evidence type="ECO:0000259" key="8">
    <source>
        <dbReference type="PROSITE" id="PS00624"/>
    </source>
</evidence>
<dbReference type="SUPFAM" id="SSF54373">
    <property type="entry name" value="FAD-linked reductases, C-terminal domain"/>
    <property type="match status" value="1"/>
</dbReference>
<sequence length="595" mass="64498">MLMVSLPPILVFTFWVALEAVLCSCAILDNVADLPKHKQFDFIIVGGGTAGNVVANRLSENPNHSVLLLEAGGSNAGLLDIIVPFLANVSVPNTELDWNYTTTPQPGLNGRSLPYPRGFVLGGTSSVNFMVYTRGSQDDWNRFAKITKDDSWSWNRIFPYFLKNERFTPPADHHNNAAQFNPRVHGFNGINSVSLPGNPRPVDGRVIATTTELVEFPFNLDMNSGFPLGIGWTQATINNGSRSSSATSYLAPKFLNRANLVVLLNARVTRLLQTTPGSFRTIEFLQGLNGPKFTLSATKEIILSAGTVGTPNILLHSGIGDSINLKAVGINPLHNLPSVGQNLSDHSYLPQGFLVNSTDTFDDFARNTTFQQDLLIQWNETRTGLLVDVYENQIGWMRVPNNSSIFQKFLDPSAGKHAAHFEMIFGNGLFTTVPPQGNFFTVASVVVSPAARGSVTINSTNPLAPPIINPNLLGTEVDSLIMREALKSSLRFVAAPAFANYIISPLGISNSSTDAELDRHIRDNTQTIWHPAGTSCMSPVGASWGVVDPDLRVKGLTGLRVADLSVLPVIAAHPQAATYVVAEKAADMIKATWLL</sequence>
<dbReference type="Gene3D" id="3.50.50.60">
    <property type="entry name" value="FAD/NAD(P)-binding domain"/>
    <property type="match status" value="1"/>
</dbReference>
<comment type="caution">
    <text evidence="9">The sequence shown here is derived from an EMBL/GenBank/DDBJ whole genome shotgun (WGS) entry which is preliminary data.</text>
</comment>
<keyword evidence="3" id="KW-0285">Flavoprotein</keyword>
<accession>A0AAW0CSH8</accession>
<dbReference type="Proteomes" id="UP001362999">
    <property type="component" value="Unassembled WGS sequence"/>
</dbReference>
<dbReference type="PANTHER" id="PTHR11552:SF147">
    <property type="entry name" value="CHOLINE DEHYDROGENASE, MITOCHONDRIAL"/>
    <property type="match status" value="1"/>
</dbReference>
<dbReference type="AlphaFoldDB" id="A0AAW0CSH8"/>
<keyword evidence="7" id="KW-0732">Signal</keyword>
<dbReference type="InterPro" id="IPR000172">
    <property type="entry name" value="GMC_OxRdtase_N"/>
</dbReference>
<evidence type="ECO:0000313" key="10">
    <source>
        <dbReference type="Proteomes" id="UP001362999"/>
    </source>
</evidence>
<dbReference type="SUPFAM" id="SSF51905">
    <property type="entry name" value="FAD/NAD(P)-binding domain"/>
    <property type="match status" value="1"/>
</dbReference>
<name>A0AAW0CSH8_9AGAR</name>
<feature type="binding site" evidence="6">
    <location>
        <position position="120"/>
    </location>
    <ligand>
        <name>FAD</name>
        <dbReference type="ChEBI" id="CHEBI:57692"/>
    </ligand>
</feature>
<feature type="signal peptide" evidence="7">
    <location>
        <begin position="1"/>
        <end position="25"/>
    </location>
</feature>
<evidence type="ECO:0000256" key="4">
    <source>
        <dbReference type="ARBA" id="ARBA00022827"/>
    </source>
</evidence>
<dbReference type="GO" id="GO:0050660">
    <property type="term" value="F:flavin adenine dinucleotide binding"/>
    <property type="evidence" value="ECO:0007669"/>
    <property type="project" value="InterPro"/>
</dbReference>
<evidence type="ECO:0000256" key="5">
    <source>
        <dbReference type="PIRSR" id="PIRSR000137-1"/>
    </source>
</evidence>
<evidence type="ECO:0000256" key="3">
    <source>
        <dbReference type="ARBA" id="ARBA00022630"/>
    </source>
</evidence>
<dbReference type="Pfam" id="PF00732">
    <property type="entry name" value="GMC_oxred_N"/>
    <property type="match status" value="1"/>
</dbReference>
<feature type="active site" description="Proton donor" evidence="5">
    <location>
        <position position="530"/>
    </location>
</feature>
<comment type="cofactor">
    <cofactor evidence="1 6">
        <name>FAD</name>
        <dbReference type="ChEBI" id="CHEBI:57692"/>
    </cofactor>
</comment>
<feature type="binding site" evidence="6">
    <location>
        <position position="124"/>
    </location>
    <ligand>
        <name>FAD</name>
        <dbReference type="ChEBI" id="CHEBI:57692"/>
    </ligand>
</feature>
<evidence type="ECO:0000313" key="9">
    <source>
        <dbReference type="EMBL" id="KAK7042187.1"/>
    </source>
</evidence>
<reference evidence="9 10" key="1">
    <citation type="journal article" date="2024" name="J Genomics">
        <title>Draft genome sequencing and assembly of Favolaschia claudopus CIRM-BRFM 2984 isolated from oak limbs.</title>
        <authorList>
            <person name="Navarro D."/>
            <person name="Drula E."/>
            <person name="Chaduli D."/>
            <person name="Cazenave R."/>
            <person name="Ahrendt S."/>
            <person name="Wang J."/>
            <person name="Lipzen A."/>
            <person name="Daum C."/>
            <person name="Barry K."/>
            <person name="Grigoriev I.V."/>
            <person name="Favel A."/>
            <person name="Rosso M.N."/>
            <person name="Martin F."/>
        </authorList>
    </citation>
    <scope>NUCLEOTIDE SEQUENCE [LARGE SCALE GENOMIC DNA]</scope>
    <source>
        <strain evidence="9 10">CIRM-BRFM 2984</strain>
    </source>
</reference>
<evidence type="ECO:0000256" key="2">
    <source>
        <dbReference type="ARBA" id="ARBA00010790"/>
    </source>
</evidence>
<feature type="chain" id="PRO_5043609152" evidence="7">
    <location>
        <begin position="26"/>
        <end position="595"/>
    </location>
</feature>
<feature type="domain" description="Glucose-methanol-choline oxidoreductase N-terminal" evidence="8">
    <location>
        <begin position="306"/>
        <end position="320"/>
    </location>
</feature>
<protein>
    <submittedName>
        <fullName evidence="9">GMC oxidoreductase</fullName>
    </submittedName>
</protein>
<dbReference type="InterPro" id="IPR036188">
    <property type="entry name" value="FAD/NAD-bd_sf"/>
</dbReference>
<dbReference type="InterPro" id="IPR007867">
    <property type="entry name" value="GMC_OxRtase_C"/>
</dbReference>
<dbReference type="Pfam" id="PF05199">
    <property type="entry name" value="GMC_oxred_C"/>
    <property type="match status" value="1"/>
</dbReference>
<dbReference type="PIRSF" id="PIRSF000137">
    <property type="entry name" value="Alcohol_oxidase"/>
    <property type="match status" value="1"/>
</dbReference>
<evidence type="ECO:0000256" key="6">
    <source>
        <dbReference type="PIRSR" id="PIRSR000137-2"/>
    </source>
</evidence>
<feature type="binding site" evidence="6">
    <location>
        <begin position="128"/>
        <end position="131"/>
    </location>
    <ligand>
        <name>FAD</name>
        <dbReference type="ChEBI" id="CHEBI:57692"/>
    </ligand>
</feature>
<dbReference type="PROSITE" id="PS00624">
    <property type="entry name" value="GMC_OXRED_2"/>
    <property type="match status" value="1"/>
</dbReference>
<organism evidence="9 10">
    <name type="scientific">Favolaschia claudopus</name>
    <dbReference type="NCBI Taxonomy" id="2862362"/>
    <lineage>
        <taxon>Eukaryota</taxon>
        <taxon>Fungi</taxon>
        <taxon>Dikarya</taxon>
        <taxon>Basidiomycota</taxon>
        <taxon>Agaricomycotina</taxon>
        <taxon>Agaricomycetes</taxon>
        <taxon>Agaricomycetidae</taxon>
        <taxon>Agaricales</taxon>
        <taxon>Marasmiineae</taxon>
        <taxon>Mycenaceae</taxon>
        <taxon>Favolaschia</taxon>
    </lineage>
</organism>
<keyword evidence="4 6" id="KW-0274">FAD</keyword>
<keyword evidence="10" id="KW-1185">Reference proteome</keyword>
<dbReference type="PANTHER" id="PTHR11552">
    <property type="entry name" value="GLUCOSE-METHANOL-CHOLINE GMC OXIDOREDUCTASE"/>
    <property type="match status" value="1"/>
</dbReference>
<feature type="binding site" evidence="6">
    <location>
        <begin position="529"/>
        <end position="530"/>
    </location>
    <ligand>
        <name>FAD</name>
        <dbReference type="ChEBI" id="CHEBI:57692"/>
    </ligand>
</feature>
<evidence type="ECO:0000256" key="1">
    <source>
        <dbReference type="ARBA" id="ARBA00001974"/>
    </source>
</evidence>
<gene>
    <name evidence="9" type="ORF">R3P38DRAFT_2889013</name>
</gene>
<dbReference type="Gene3D" id="3.30.560.10">
    <property type="entry name" value="Glucose Oxidase, domain 3"/>
    <property type="match status" value="1"/>
</dbReference>
<feature type="binding site" evidence="6">
    <location>
        <position position="268"/>
    </location>
    <ligand>
        <name>FAD</name>
        <dbReference type="ChEBI" id="CHEBI:57692"/>
    </ligand>
</feature>
<dbReference type="GO" id="GO:0016614">
    <property type="term" value="F:oxidoreductase activity, acting on CH-OH group of donors"/>
    <property type="evidence" value="ECO:0007669"/>
    <property type="project" value="InterPro"/>
</dbReference>
<feature type="active site" description="Proton acceptor" evidence="5">
    <location>
        <position position="573"/>
    </location>
</feature>
<evidence type="ECO:0000256" key="7">
    <source>
        <dbReference type="SAM" id="SignalP"/>
    </source>
</evidence>
<dbReference type="InterPro" id="IPR012132">
    <property type="entry name" value="GMC_OxRdtase"/>
</dbReference>
<comment type="similarity">
    <text evidence="2">Belongs to the GMC oxidoreductase family.</text>
</comment>
<feature type="binding site" evidence="6">
    <location>
        <begin position="574"/>
        <end position="575"/>
    </location>
    <ligand>
        <name>FAD</name>
        <dbReference type="ChEBI" id="CHEBI:57692"/>
    </ligand>
</feature>
<proteinExistence type="inferred from homology"/>